<dbReference type="Gene3D" id="3.40.50.720">
    <property type="entry name" value="NAD(P)-binding Rossmann-like Domain"/>
    <property type="match status" value="1"/>
</dbReference>
<dbReference type="InterPro" id="IPR036291">
    <property type="entry name" value="NAD(P)-bd_dom_sf"/>
</dbReference>
<reference evidence="3 4" key="2">
    <citation type="journal article" date="2008" name="Nature">
        <title>The Phaeodactylum genome reveals the evolutionary history of diatom genomes.</title>
        <authorList>
            <person name="Bowler C."/>
            <person name="Allen A.E."/>
            <person name="Badger J.H."/>
            <person name="Grimwood J."/>
            <person name="Jabbari K."/>
            <person name="Kuo A."/>
            <person name="Maheswari U."/>
            <person name="Martens C."/>
            <person name="Maumus F."/>
            <person name="Otillar R.P."/>
            <person name="Rayko E."/>
            <person name="Salamov A."/>
            <person name="Vandepoele K."/>
            <person name="Beszteri B."/>
            <person name="Gruber A."/>
            <person name="Heijde M."/>
            <person name="Katinka M."/>
            <person name="Mock T."/>
            <person name="Valentin K."/>
            <person name="Verret F."/>
            <person name="Berges J.A."/>
            <person name="Brownlee C."/>
            <person name="Cadoret J.P."/>
            <person name="Chiovitti A."/>
            <person name="Choi C.J."/>
            <person name="Coesel S."/>
            <person name="De Martino A."/>
            <person name="Detter J.C."/>
            <person name="Durkin C."/>
            <person name="Falciatore A."/>
            <person name="Fournet J."/>
            <person name="Haruta M."/>
            <person name="Huysman M.J."/>
            <person name="Jenkins B.D."/>
            <person name="Jiroutova K."/>
            <person name="Jorgensen R.E."/>
            <person name="Joubert Y."/>
            <person name="Kaplan A."/>
            <person name="Kroger N."/>
            <person name="Kroth P.G."/>
            <person name="La Roche J."/>
            <person name="Lindquist E."/>
            <person name="Lommer M."/>
            <person name="Martin-Jezequel V."/>
            <person name="Lopez P.J."/>
            <person name="Lucas S."/>
            <person name="Mangogna M."/>
            <person name="McGinnis K."/>
            <person name="Medlin L.K."/>
            <person name="Montsant A."/>
            <person name="Oudot-Le Secq M.P."/>
            <person name="Napoli C."/>
            <person name="Obornik M."/>
            <person name="Parker M.S."/>
            <person name="Petit J.L."/>
            <person name="Porcel B.M."/>
            <person name="Poulsen N."/>
            <person name="Robison M."/>
            <person name="Rychlewski L."/>
            <person name="Rynearson T.A."/>
            <person name="Schmutz J."/>
            <person name="Shapiro H."/>
            <person name="Siaut M."/>
            <person name="Stanley M."/>
            <person name="Sussman M.R."/>
            <person name="Taylor A.R."/>
            <person name="Vardi A."/>
            <person name="von Dassow P."/>
            <person name="Vyverman W."/>
            <person name="Willis A."/>
            <person name="Wyrwicz L.S."/>
            <person name="Rokhsar D.S."/>
            <person name="Weissenbach J."/>
            <person name="Armbrust E.V."/>
            <person name="Green B.R."/>
            <person name="Van de Peer Y."/>
            <person name="Grigoriev I.V."/>
        </authorList>
    </citation>
    <scope>NUCLEOTIDE SEQUENCE [LARGE SCALE GENOMIC DNA]</scope>
    <source>
        <strain evidence="3 4">CCMP1335</strain>
    </source>
</reference>
<proteinExistence type="inferred from homology"/>
<gene>
    <name evidence="3" type="ORF">THAPS_6798</name>
</gene>
<comment type="similarity">
    <text evidence="1">Belongs to the pyrroline-5-carboxylate reductase family.</text>
</comment>
<sequence>MSTSKKLKVNSDDVKLQTIRAGFIGCGTIAFSIASGLANPDHKTYLTENGLSISSISVTRRSEPKSSMLKEKYANVVTVYEDAEDVLKNSDVVFLCVLPQHVDSMLSELKEKGAWRKDEHTLVSLVSTSKVDDLVQKTHLPSASVFKMICLPPIAKRQGCALLQPPASKSEHPYLKPMLDALGGCVECANDDIMSALMAPTCLMGPMYGIMRNNRDWLVNQGVSPEDASYFVGRTYLAIVQDGERDCRDPHRFDELVAEQTPGGLNEQSLRNLENQGMFDSYNNAMDAILSRLQGKSDGSLPTKSD</sequence>
<evidence type="ECO:0000256" key="1">
    <source>
        <dbReference type="ARBA" id="ARBA00005525"/>
    </source>
</evidence>
<name>B5YMI2_THAPS</name>
<feature type="domain" description="Pyrroline-5-carboxylate reductase catalytic N-terminal" evidence="2">
    <location>
        <begin position="22"/>
        <end position="114"/>
    </location>
</feature>
<dbReference type="PANTHER" id="PTHR11645">
    <property type="entry name" value="PYRROLINE-5-CARBOXYLATE REDUCTASE"/>
    <property type="match status" value="1"/>
</dbReference>
<evidence type="ECO:0000259" key="2">
    <source>
        <dbReference type="Pfam" id="PF03807"/>
    </source>
</evidence>
<keyword evidence="4" id="KW-1185">Reference proteome</keyword>
<dbReference type="RefSeq" id="XP_002296096.1">
    <property type="nucleotide sequence ID" value="XM_002296060.1"/>
</dbReference>
<dbReference type="Proteomes" id="UP000001449">
    <property type="component" value="Chromosome 7"/>
</dbReference>
<dbReference type="STRING" id="35128.B5YMI2"/>
<dbReference type="KEGG" id="tps:THAPS_6798"/>
<dbReference type="InParanoid" id="B5YMI2"/>
<dbReference type="HOGENOM" id="CLU_066353_0_0_1"/>
<dbReference type="InterPro" id="IPR028939">
    <property type="entry name" value="P5C_Rdtase_cat_N"/>
</dbReference>
<dbReference type="GO" id="GO:0055129">
    <property type="term" value="P:L-proline biosynthetic process"/>
    <property type="evidence" value="ECO:0000318"/>
    <property type="project" value="GO_Central"/>
</dbReference>
<dbReference type="GeneID" id="7448978"/>
<evidence type="ECO:0000313" key="4">
    <source>
        <dbReference type="Proteomes" id="UP000001449"/>
    </source>
</evidence>
<protein>
    <recommendedName>
        <fullName evidence="2">Pyrroline-5-carboxylate reductase catalytic N-terminal domain-containing protein</fullName>
    </recommendedName>
</protein>
<reference evidence="3 4" key="1">
    <citation type="journal article" date="2004" name="Science">
        <title>The genome of the diatom Thalassiosira pseudonana: ecology, evolution, and metabolism.</title>
        <authorList>
            <person name="Armbrust E.V."/>
            <person name="Berges J.A."/>
            <person name="Bowler C."/>
            <person name="Green B.R."/>
            <person name="Martinez D."/>
            <person name="Putnam N.H."/>
            <person name="Zhou S."/>
            <person name="Allen A.E."/>
            <person name="Apt K.E."/>
            <person name="Bechner M."/>
            <person name="Brzezinski M.A."/>
            <person name="Chaal B.K."/>
            <person name="Chiovitti A."/>
            <person name="Davis A.K."/>
            <person name="Demarest M.S."/>
            <person name="Detter J.C."/>
            <person name="Glavina T."/>
            <person name="Goodstein D."/>
            <person name="Hadi M.Z."/>
            <person name="Hellsten U."/>
            <person name="Hildebrand M."/>
            <person name="Jenkins B.D."/>
            <person name="Jurka J."/>
            <person name="Kapitonov V.V."/>
            <person name="Kroger N."/>
            <person name="Lau W.W."/>
            <person name="Lane T.W."/>
            <person name="Larimer F.W."/>
            <person name="Lippmeier J.C."/>
            <person name="Lucas S."/>
            <person name="Medina M."/>
            <person name="Montsant A."/>
            <person name="Obornik M."/>
            <person name="Parker M.S."/>
            <person name="Palenik B."/>
            <person name="Pazour G.J."/>
            <person name="Richardson P.M."/>
            <person name="Rynearson T.A."/>
            <person name="Saito M.A."/>
            <person name="Schwartz D.C."/>
            <person name="Thamatrakoln K."/>
            <person name="Valentin K."/>
            <person name="Vardi A."/>
            <person name="Wilkerson F.P."/>
            <person name="Rokhsar D.S."/>
        </authorList>
    </citation>
    <scope>NUCLEOTIDE SEQUENCE [LARGE SCALE GENOMIC DNA]</scope>
    <source>
        <strain evidence="3 4">CCMP1335</strain>
    </source>
</reference>
<dbReference type="PANTHER" id="PTHR11645:SF13">
    <property type="entry name" value="PYRROLINE-5-CARBOXYLATE REDUCTASE CATALYTIC N-TERMINAL DOMAIN-CONTAINING PROTEIN"/>
    <property type="match status" value="1"/>
</dbReference>
<dbReference type="AlphaFoldDB" id="B5YMI2"/>
<dbReference type="GO" id="GO:0004735">
    <property type="term" value="F:pyrroline-5-carboxylate reductase activity"/>
    <property type="evidence" value="ECO:0000318"/>
    <property type="project" value="GO_Central"/>
</dbReference>
<dbReference type="SUPFAM" id="SSF51735">
    <property type="entry name" value="NAD(P)-binding Rossmann-fold domains"/>
    <property type="match status" value="1"/>
</dbReference>
<dbReference type="Pfam" id="PF03807">
    <property type="entry name" value="F420_oxidored"/>
    <property type="match status" value="1"/>
</dbReference>
<organism evidence="3 4">
    <name type="scientific">Thalassiosira pseudonana</name>
    <name type="common">Marine diatom</name>
    <name type="synonym">Cyclotella nana</name>
    <dbReference type="NCBI Taxonomy" id="35128"/>
    <lineage>
        <taxon>Eukaryota</taxon>
        <taxon>Sar</taxon>
        <taxon>Stramenopiles</taxon>
        <taxon>Ochrophyta</taxon>
        <taxon>Bacillariophyta</taxon>
        <taxon>Coscinodiscophyceae</taxon>
        <taxon>Thalassiosirophycidae</taxon>
        <taxon>Thalassiosirales</taxon>
        <taxon>Thalassiosiraceae</taxon>
        <taxon>Thalassiosira</taxon>
    </lineage>
</organism>
<dbReference type="PaxDb" id="35128-Thaps6798"/>
<evidence type="ECO:0000313" key="3">
    <source>
        <dbReference type="EMBL" id="ACI64813.1"/>
    </source>
</evidence>
<dbReference type="FunFam" id="3.40.50.720:FF:001450">
    <property type="entry name" value="Predicted protein"/>
    <property type="match status" value="1"/>
</dbReference>
<dbReference type="OMA" id="MGVYFNF"/>
<dbReference type="EMBL" id="CP001160">
    <property type="protein sequence ID" value="ACI64813.1"/>
    <property type="molecule type" value="Genomic_DNA"/>
</dbReference>
<dbReference type="eggNOG" id="ENOG502QVZJ">
    <property type="taxonomic scope" value="Eukaryota"/>
</dbReference>
<accession>B5YMI2</accession>